<dbReference type="InterPro" id="IPR008984">
    <property type="entry name" value="SMAD_FHA_dom_sf"/>
</dbReference>
<evidence type="ECO:0000259" key="2">
    <source>
        <dbReference type="PROSITE" id="PS50006"/>
    </source>
</evidence>
<dbReference type="SUPFAM" id="SSF49879">
    <property type="entry name" value="SMAD/FHA domain"/>
    <property type="match status" value="1"/>
</dbReference>
<dbReference type="CDD" id="cd00060">
    <property type="entry name" value="FHA"/>
    <property type="match status" value="1"/>
</dbReference>
<accession>A0A660LIG9</accession>
<comment type="caution">
    <text evidence="3">The sequence shown here is derived from an EMBL/GenBank/DDBJ whole genome shotgun (WGS) entry which is preliminary data.</text>
</comment>
<keyword evidence="1" id="KW-0597">Phosphoprotein</keyword>
<evidence type="ECO:0000313" key="3">
    <source>
        <dbReference type="EMBL" id="RKQ93850.1"/>
    </source>
</evidence>
<dbReference type="Gene3D" id="2.60.200.20">
    <property type="match status" value="1"/>
</dbReference>
<dbReference type="PANTHER" id="PTHR23308">
    <property type="entry name" value="NUCLEAR INHIBITOR OF PROTEIN PHOSPHATASE-1"/>
    <property type="match status" value="1"/>
</dbReference>
<protein>
    <submittedName>
        <fullName evidence="3">PSer/pThr/pTyr-binding forkhead associated (FHA) protein</fullName>
    </submittedName>
</protein>
<organism evidence="3 4">
    <name type="scientific">Solirubrobacter pauli</name>
    <dbReference type="NCBI Taxonomy" id="166793"/>
    <lineage>
        <taxon>Bacteria</taxon>
        <taxon>Bacillati</taxon>
        <taxon>Actinomycetota</taxon>
        <taxon>Thermoleophilia</taxon>
        <taxon>Solirubrobacterales</taxon>
        <taxon>Solirubrobacteraceae</taxon>
        <taxon>Solirubrobacter</taxon>
    </lineage>
</organism>
<dbReference type="AlphaFoldDB" id="A0A660LIG9"/>
<reference evidence="3 4" key="1">
    <citation type="submission" date="2018-10" db="EMBL/GenBank/DDBJ databases">
        <title>Genomic Encyclopedia of Archaeal and Bacterial Type Strains, Phase II (KMG-II): from individual species to whole genera.</title>
        <authorList>
            <person name="Goeker M."/>
        </authorList>
    </citation>
    <scope>NUCLEOTIDE SEQUENCE [LARGE SCALE GENOMIC DNA]</scope>
    <source>
        <strain evidence="3 4">DSM 14954</strain>
    </source>
</reference>
<dbReference type="SMART" id="SM00240">
    <property type="entry name" value="FHA"/>
    <property type="match status" value="1"/>
</dbReference>
<dbReference type="Pfam" id="PF00498">
    <property type="entry name" value="FHA"/>
    <property type="match status" value="1"/>
</dbReference>
<evidence type="ECO:0000256" key="1">
    <source>
        <dbReference type="ARBA" id="ARBA00022553"/>
    </source>
</evidence>
<dbReference type="Proteomes" id="UP000278962">
    <property type="component" value="Unassembled WGS sequence"/>
</dbReference>
<dbReference type="OrthoDB" id="5242419at2"/>
<evidence type="ECO:0000313" key="4">
    <source>
        <dbReference type="Proteomes" id="UP000278962"/>
    </source>
</evidence>
<sequence>MEPLTLGSRTPEEHEERQAALDRGVPFLVFRDGDGRQRIFNLESASDSITVGRRYEADVSLPWDPEASRLHAELSYRAGEWTICDDGWSQNGTWVNGLRLAGRRRLADGDLVKIGRTIMGFHAPGSGGPGPTMVEAELSSTPRFSEQQQRILRALCRPLFADGDGFNPNSDLEVAEETGVDVDIVTQELDLLARLFGLEDMPRAERRAEVALLAVRSGLVGADEGGGTQA</sequence>
<dbReference type="EMBL" id="RBIL01000001">
    <property type="protein sequence ID" value="RKQ93850.1"/>
    <property type="molecule type" value="Genomic_DNA"/>
</dbReference>
<name>A0A660LIG9_9ACTN</name>
<proteinExistence type="predicted"/>
<gene>
    <name evidence="3" type="ORF">C8N24_3725</name>
</gene>
<dbReference type="InterPro" id="IPR000253">
    <property type="entry name" value="FHA_dom"/>
</dbReference>
<dbReference type="RefSeq" id="WP_121252330.1">
    <property type="nucleotide sequence ID" value="NZ_RBIL01000001.1"/>
</dbReference>
<keyword evidence="4" id="KW-1185">Reference proteome</keyword>
<feature type="domain" description="FHA" evidence="2">
    <location>
        <begin position="49"/>
        <end position="100"/>
    </location>
</feature>
<dbReference type="PROSITE" id="PS50006">
    <property type="entry name" value="FHA_DOMAIN"/>
    <property type="match status" value="1"/>
</dbReference>
<dbReference type="InterPro" id="IPR050923">
    <property type="entry name" value="Cell_Proc_Reg/RNA_Proc"/>
</dbReference>